<evidence type="ECO:0000256" key="1">
    <source>
        <dbReference type="SAM" id="Phobius"/>
    </source>
</evidence>
<proteinExistence type="predicted"/>
<keyword evidence="1" id="KW-0812">Transmembrane</keyword>
<feature type="transmembrane region" description="Helical" evidence="1">
    <location>
        <begin position="104"/>
        <end position="124"/>
    </location>
</feature>
<dbReference type="AlphaFoldDB" id="A0A8D9E4B8"/>
<name>A0A8D9E4B8_9HEMI</name>
<sequence>MSKKERKYCANEKIRIDCCDLYKSYYYITDVSFHHIHQCSFIAYIINVSLISSSMFTLQYNSVFFFSTFPVVVTSIPCFISAFASFICNYILHPLSLILSVNFIPTDVPKMCIFVFLSACGLPILEYYLLHVTILYICVINIPVCVNYFLL</sequence>
<evidence type="ECO:0000313" key="2">
    <source>
        <dbReference type="EMBL" id="CAG6738884.1"/>
    </source>
</evidence>
<keyword evidence="1" id="KW-1133">Transmembrane helix</keyword>
<protein>
    <submittedName>
        <fullName evidence="2">Uncharacterized protein</fullName>
    </submittedName>
</protein>
<feature type="transmembrane region" description="Helical" evidence="1">
    <location>
        <begin position="130"/>
        <end position="150"/>
    </location>
</feature>
<keyword evidence="1" id="KW-0472">Membrane</keyword>
<accession>A0A8D9E4B8</accession>
<dbReference type="EMBL" id="HBUF01410125">
    <property type="protein sequence ID" value="CAG6738883.1"/>
    <property type="molecule type" value="Transcribed_RNA"/>
</dbReference>
<dbReference type="EMBL" id="HBUF01410126">
    <property type="protein sequence ID" value="CAG6738884.1"/>
    <property type="molecule type" value="Transcribed_RNA"/>
</dbReference>
<reference evidence="2" key="1">
    <citation type="submission" date="2021-05" db="EMBL/GenBank/DDBJ databases">
        <authorList>
            <person name="Alioto T."/>
            <person name="Alioto T."/>
            <person name="Gomez Garrido J."/>
        </authorList>
    </citation>
    <scope>NUCLEOTIDE SEQUENCE</scope>
</reference>
<feature type="transmembrane region" description="Helical" evidence="1">
    <location>
        <begin position="64"/>
        <end position="92"/>
    </location>
</feature>
<organism evidence="2">
    <name type="scientific">Cacopsylla melanoneura</name>
    <dbReference type="NCBI Taxonomy" id="428564"/>
    <lineage>
        <taxon>Eukaryota</taxon>
        <taxon>Metazoa</taxon>
        <taxon>Ecdysozoa</taxon>
        <taxon>Arthropoda</taxon>
        <taxon>Hexapoda</taxon>
        <taxon>Insecta</taxon>
        <taxon>Pterygota</taxon>
        <taxon>Neoptera</taxon>
        <taxon>Paraneoptera</taxon>
        <taxon>Hemiptera</taxon>
        <taxon>Sternorrhyncha</taxon>
        <taxon>Psylloidea</taxon>
        <taxon>Psyllidae</taxon>
        <taxon>Psyllinae</taxon>
        <taxon>Cacopsylla</taxon>
    </lineage>
</organism>